<dbReference type="Proteomes" id="UP000221653">
    <property type="component" value="Unassembled WGS sequence"/>
</dbReference>
<gene>
    <name evidence="2" type="ORF">ATK06_0406</name>
</gene>
<evidence type="ECO:0000313" key="2">
    <source>
        <dbReference type="EMBL" id="PFG27350.1"/>
    </source>
</evidence>
<dbReference type="RefSeq" id="WP_048378970.1">
    <property type="nucleotide sequence ID" value="NZ_LDYE01000002.1"/>
</dbReference>
<proteinExistence type="predicted"/>
<keyword evidence="3" id="KW-1185">Reference proteome</keyword>
<protein>
    <recommendedName>
        <fullName evidence="1">DUF3492 domain-containing protein</fullName>
    </recommendedName>
</protein>
<dbReference type="InterPro" id="IPR022622">
    <property type="entry name" value="DUF3492"/>
</dbReference>
<dbReference type="Pfam" id="PF13692">
    <property type="entry name" value="Glyco_trans_1_4"/>
    <property type="match status" value="1"/>
</dbReference>
<organism evidence="2 3">
    <name type="scientific">Corynebacterium renale</name>
    <dbReference type="NCBI Taxonomy" id="1724"/>
    <lineage>
        <taxon>Bacteria</taxon>
        <taxon>Bacillati</taxon>
        <taxon>Actinomycetota</taxon>
        <taxon>Actinomycetes</taxon>
        <taxon>Mycobacteriales</taxon>
        <taxon>Corynebacteriaceae</taxon>
        <taxon>Corynebacterium</taxon>
    </lineage>
</organism>
<evidence type="ECO:0000259" key="1">
    <source>
        <dbReference type="Pfam" id="PF11997"/>
    </source>
</evidence>
<dbReference type="PANTHER" id="PTHR12526">
    <property type="entry name" value="GLYCOSYLTRANSFERASE"/>
    <property type="match status" value="1"/>
</dbReference>
<dbReference type="EMBL" id="PDJF01000001">
    <property type="protein sequence ID" value="PFG27350.1"/>
    <property type="molecule type" value="Genomic_DNA"/>
</dbReference>
<dbReference type="STRING" id="1724.GCA_001044175_00821"/>
<dbReference type="AlphaFoldDB" id="A0A2A9DN70"/>
<dbReference type="NCBIfam" id="NF038011">
    <property type="entry name" value="PelF"/>
    <property type="match status" value="1"/>
</dbReference>
<reference evidence="2 3" key="1">
    <citation type="submission" date="2017-10" db="EMBL/GenBank/DDBJ databases">
        <title>Sequencing the genomes of 1000 actinobacteria strains.</title>
        <authorList>
            <person name="Klenk H.-P."/>
        </authorList>
    </citation>
    <scope>NUCLEOTIDE SEQUENCE [LARGE SCALE GENOMIC DNA]</scope>
    <source>
        <strain evidence="2 3">DSM 20688</strain>
    </source>
</reference>
<comment type="caution">
    <text evidence="2">The sequence shown here is derived from an EMBL/GenBank/DDBJ whole genome shotgun (WGS) entry which is preliminary data.</text>
</comment>
<dbReference type="InterPro" id="IPR047691">
    <property type="entry name" value="PelF-like"/>
</dbReference>
<name>A0A2A9DN70_9CORY</name>
<evidence type="ECO:0000313" key="3">
    <source>
        <dbReference type="Proteomes" id="UP000221653"/>
    </source>
</evidence>
<feature type="domain" description="DUF3492" evidence="1">
    <location>
        <begin position="19"/>
        <end position="291"/>
    </location>
</feature>
<dbReference type="Pfam" id="PF11997">
    <property type="entry name" value="DUF3492"/>
    <property type="match status" value="1"/>
</dbReference>
<accession>A0A2A9DN70</accession>
<dbReference type="PANTHER" id="PTHR12526:SF608">
    <property type="entry name" value="PELF"/>
    <property type="match status" value="1"/>
</dbReference>
<dbReference type="SUPFAM" id="SSF53756">
    <property type="entry name" value="UDP-Glycosyltransferase/glycogen phosphorylase"/>
    <property type="match status" value="1"/>
</dbReference>
<dbReference type="Gene3D" id="3.40.50.2000">
    <property type="entry name" value="Glycogen Phosphorylase B"/>
    <property type="match status" value="2"/>
</dbReference>
<sequence>MPKYYTRFPGDTTELPEVDVAIVMESTYPFLKGGVSAVVHDIITHQPELSFGIIHVAWDHDAPLTALYDVPANVAWVDVLYLSLEEHKDAFAAVTDTIVPDPARAVDALDYALTSLLRDNVEPLWELYHAAVNPATRTWRLWSLMRTREFMQWCVSRIPDVELGRMFWTIRDLFSLAYAVADRIHPPAKVYHAHTTGYASLIAACAARQHEGSFLLTEHNLYVRDTVNTLLGRNMSQIVTRRTYREVTDPLHRMWTVWWTEMGAMFYPSANAITYLYTRAIEEAKALGGDPSKSIVLPNGIEWERFAAGREQREPALKEIAAGAPRQWRFACIARVVPIKGIMELIDATAILRDTGHTSITIDVCGPTEHVPDYAQRCREYIVERGLEGVITLRGTVDVGAELPSYDALVLSSFNEGQPVVVLEAMSCGLPVIATDVGGLDHMVTLPVGQPGEEVGPCGVLVQPGHPEALAAELIRLIHNPDLYLTWHHNALARVRSEFLMENIMVRYRQLYTELGA</sequence>